<dbReference type="EMBL" id="UGEE01000003">
    <property type="protein sequence ID" value="STK73262.1"/>
    <property type="molecule type" value="Genomic_DNA"/>
</dbReference>
<gene>
    <name evidence="1" type="ORF">NCTC8603_01117</name>
</gene>
<sequence>MPLTSDINSSSFHLGMEFVKKRHRHQEYKKVSVVDRFQMT</sequence>
<organism evidence="1 2">
    <name type="scientific">Escherichia coli</name>
    <dbReference type="NCBI Taxonomy" id="562"/>
    <lineage>
        <taxon>Bacteria</taxon>
        <taxon>Pseudomonadati</taxon>
        <taxon>Pseudomonadota</taxon>
        <taxon>Gammaproteobacteria</taxon>
        <taxon>Enterobacterales</taxon>
        <taxon>Enterobacteriaceae</taxon>
        <taxon>Escherichia</taxon>
    </lineage>
</organism>
<evidence type="ECO:0000313" key="2">
    <source>
        <dbReference type="Proteomes" id="UP000255153"/>
    </source>
</evidence>
<accession>A0A2X8E3M1</accession>
<comment type="caution">
    <text evidence="1">The sequence shown here is derived from an EMBL/GenBank/DDBJ whole genome shotgun (WGS) entry which is preliminary data.</text>
</comment>
<proteinExistence type="predicted"/>
<name>A0A2X8E3M1_ECOLX</name>
<dbReference type="AlphaFoldDB" id="A0A2X8E3M1"/>
<dbReference type="Proteomes" id="UP000255153">
    <property type="component" value="Unassembled WGS sequence"/>
</dbReference>
<protein>
    <submittedName>
        <fullName evidence="1">Uncharacterized protein</fullName>
    </submittedName>
</protein>
<evidence type="ECO:0000313" key="1">
    <source>
        <dbReference type="EMBL" id="STK73262.1"/>
    </source>
</evidence>
<reference evidence="1 2" key="1">
    <citation type="submission" date="2018-06" db="EMBL/GenBank/DDBJ databases">
        <authorList>
            <consortium name="Pathogen Informatics"/>
            <person name="Doyle S."/>
        </authorList>
    </citation>
    <scope>NUCLEOTIDE SEQUENCE [LARGE SCALE GENOMIC DNA]</scope>
    <source>
        <strain evidence="1 2">NCTC8603</strain>
    </source>
</reference>